<keyword evidence="5 12" id="KW-1133">Transmembrane helix</keyword>
<keyword evidence="2 12" id="KW-1003">Cell membrane</keyword>
<keyword evidence="4 12" id="KW-0812">Transmembrane</keyword>
<accession>A0A3M6QRT4</accession>
<evidence type="ECO:0000256" key="2">
    <source>
        <dbReference type="ARBA" id="ARBA00022475"/>
    </source>
</evidence>
<dbReference type="EMBL" id="RDQO01000003">
    <property type="protein sequence ID" value="RMX05754.1"/>
    <property type="molecule type" value="Genomic_DNA"/>
</dbReference>
<dbReference type="RefSeq" id="WP_122229323.1">
    <property type="nucleotide sequence ID" value="NZ_RDQO01000003.1"/>
</dbReference>
<comment type="subcellular location">
    <subcellularLocation>
        <location evidence="1 12">Cell membrane</location>
        <topology evidence="1 12">Multi-pass membrane protein</topology>
    </subcellularLocation>
</comment>
<evidence type="ECO:0000256" key="7">
    <source>
        <dbReference type="ARBA" id="ARBA00023065"/>
    </source>
</evidence>
<comment type="catalytic activity">
    <reaction evidence="11">
        <text>fluoride(in) = fluoride(out)</text>
        <dbReference type="Rhea" id="RHEA:76159"/>
        <dbReference type="ChEBI" id="CHEBI:17051"/>
    </reaction>
    <physiologicalReaction direction="left-to-right" evidence="11">
        <dbReference type="Rhea" id="RHEA:76160"/>
    </physiologicalReaction>
</comment>
<feature type="binding site" evidence="12">
    <location>
        <position position="75"/>
    </location>
    <ligand>
        <name>Na(+)</name>
        <dbReference type="ChEBI" id="CHEBI:29101"/>
        <note>structural</note>
    </ligand>
</feature>
<keyword evidence="7 12" id="KW-0406">Ion transport</keyword>
<keyword evidence="12" id="KW-0479">Metal-binding</keyword>
<evidence type="ECO:0000256" key="4">
    <source>
        <dbReference type="ARBA" id="ARBA00022692"/>
    </source>
</evidence>
<gene>
    <name evidence="12 13" type="primary">crcB</name>
    <name evidence="12" type="synonym">fluC</name>
    <name evidence="13" type="ORF">D8I35_11325</name>
</gene>
<dbReference type="GO" id="GO:0140114">
    <property type="term" value="P:cellular detoxification of fluoride"/>
    <property type="evidence" value="ECO:0007669"/>
    <property type="project" value="UniProtKB-UniRule"/>
</dbReference>
<name>A0A3M6QRT4_9BURK</name>
<evidence type="ECO:0000256" key="6">
    <source>
        <dbReference type="ARBA" id="ARBA00023053"/>
    </source>
</evidence>
<organism evidence="13 14">
    <name type="scientific">Corticibacter populi</name>
    <dbReference type="NCBI Taxonomy" id="1550736"/>
    <lineage>
        <taxon>Bacteria</taxon>
        <taxon>Pseudomonadati</taxon>
        <taxon>Pseudomonadota</taxon>
        <taxon>Betaproteobacteria</taxon>
        <taxon>Burkholderiales</taxon>
        <taxon>Comamonadaceae</taxon>
        <taxon>Corticibacter</taxon>
    </lineage>
</organism>
<comment type="caution">
    <text evidence="13">The sequence shown here is derived from an EMBL/GenBank/DDBJ whole genome shotgun (WGS) entry which is preliminary data.</text>
</comment>
<keyword evidence="8 12" id="KW-0472">Membrane</keyword>
<evidence type="ECO:0000313" key="13">
    <source>
        <dbReference type="EMBL" id="RMX05754.1"/>
    </source>
</evidence>
<dbReference type="NCBIfam" id="TIGR00494">
    <property type="entry name" value="crcB"/>
    <property type="match status" value="1"/>
</dbReference>
<evidence type="ECO:0000256" key="5">
    <source>
        <dbReference type="ARBA" id="ARBA00022989"/>
    </source>
</evidence>
<evidence type="ECO:0000256" key="8">
    <source>
        <dbReference type="ARBA" id="ARBA00023136"/>
    </source>
</evidence>
<dbReference type="PANTHER" id="PTHR28259:SF1">
    <property type="entry name" value="FLUORIDE EXPORT PROTEIN 1-RELATED"/>
    <property type="match status" value="1"/>
</dbReference>
<feature type="binding site" evidence="12">
    <location>
        <position position="78"/>
    </location>
    <ligand>
        <name>Na(+)</name>
        <dbReference type="ChEBI" id="CHEBI:29101"/>
        <note>structural</note>
    </ligand>
</feature>
<keyword evidence="14" id="KW-1185">Reference proteome</keyword>
<evidence type="ECO:0000256" key="12">
    <source>
        <dbReference type="HAMAP-Rule" id="MF_00454"/>
    </source>
</evidence>
<feature type="transmembrane region" description="Helical" evidence="12">
    <location>
        <begin position="34"/>
        <end position="55"/>
    </location>
</feature>
<keyword evidence="3" id="KW-0997">Cell inner membrane</keyword>
<evidence type="ECO:0000256" key="1">
    <source>
        <dbReference type="ARBA" id="ARBA00004651"/>
    </source>
</evidence>
<comment type="activity regulation">
    <text evidence="12">Na(+) is not transported, but it plays an essential structural role and its presence is essential for fluoride channel function.</text>
</comment>
<comment type="function">
    <text evidence="12">Fluoride-specific ion channel. Important for reducing fluoride concentration in the cell, thus reducing its toxicity.</text>
</comment>
<comment type="similarity">
    <text evidence="10 12">Belongs to the fluoride channel Fluc/FEX (TC 1.A.43) family.</text>
</comment>
<reference evidence="13 14" key="1">
    <citation type="submission" date="2018-10" db="EMBL/GenBank/DDBJ databases">
        <title>Draft genome of Cortibacter populi DSM10536.</title>
        <authorList>
            <person name="Bernier A.-M."/>
            <person name="Bernard K."/>
        </authorList>
    </citation>
    <scope>NUCLEOTIDE SEQUENCE [LARGE SCALE GENOMIC DNA]</scope>
    <source>
        <strain evidence="13 14">DSM 105136</strain>
    </source>
</reference>
<dbReference type="GO" id="GO:0062054">
    <property type="term" value="F:fluoride channel activity"/>
    <property type="evidence" value="ECO:0007669"/>
    <property type="project" value="UniProtKB-UniRule"/>
</dbReference>
<keyword evidence="12" id="KW-0813">Transport</keyword>
<sequence>MTNILLVGIGGFLGSVARYKLGSWLLLSADARFPLGTFVINVTGCLVIGVLAGLAERHAAFTPEAKLFLFTGLLGGFTTFSAFGLETVLLLRRGEPLVATAYVGLSVLLGVAAVWLGIKTIEWLPRWA</sequence>
<dbReference type="HAMAP" id="MF_00454">
    <property type="entry name" value="FluC"/>
    <property type="match status" value="1"/>
</dbReference>
<dbReference type="AlphaFoldDB" id="A0A3M6QRT4"/>
<keyword evidence="9 12" id="KW-0407">Ion channel</keyword>
<protein>
    <recommendedName>
        <fullName evidence="12">Fluoride-specific ion channel FluC</fullName>
    </recommendedName>
</protein>
<proteinExistence type="inferred from homology"/>
<keyword evidence="6 12" id="KW-0915">Sodium</keyword>
<dbReference type="GO" id="GO:0046872">
    <property type="term" value="F:metal ion binding"/>
    <property type="evidence" value="ECO:0007669"/>
    <property type="project" value="UniProtKB-KW"/>
</dbReference>
<evidence type="ECO:0000256" key="11">
    <source>
        <dbReference type="ARBA" id="ARBA00035585"/>
    </source>
</evidence>
<dbReference type="PANTHER" id="PTHR28259">
    <property type="entry name" value="FLUORIDE EXPORT PROTEIN 1-RELATED"/>
    <property type="match status" value="1"/>
</dbReference>
<evidence type="ECO:0000256" key="3">
    <source>
        <dbReference type="ARBA" id="ARBA00022519"/>
    </source>
</evidence>
<dbReference type="GO" id="GO:0005886">
    <property type="term" value="C:plasma membrane"/>
    <property type="evidence" value="ECO:0007669"/>
    <property type="project" value="UniProtKB-SubCell"/>
</dbReference>
<dbReference type="OrthoDB" id="9806299at2"/>
<dbReference type="Pfam" id="PF02537">
    <property type="entry name" value="CRCB"/>
    <property type="match status" value="1"/>
</dbReference>
<evidence type="ECO:0000313" key="14">
    <source>
        <dbReference type="Proteomes" id="UP000278006"/>
    </source>
</evidence>
<dbReference type="Proteomes" id="UP000278006">
    <property type="component" value="Unassembled WGS sequence"/>
</dbReference>
<evidence type="ECO:0000256" key="9">
    <source>
        <dbReference type="ARBA" id="ARBA00023303"/>
    </source>
</evidence>
<feature type="transmembrane region" description="Helical" evidence="12">
    <location>
        <begin position="67"/>
        <end position="91"/>
    </location>
</feature>
<evidence type="ECO:0000256" key="10">
    <source>
        <dbReference type="ARBA" id="ARBA00035120"/>
    </source>
</evidence>
<dbReference type="InterPro" id="IPR003691">
    <property type="entry name" value="FluC"/>
</dbReference>
<feature type="transmembrane region" description="Helical" evidence="12">
    <location>
        <begin position="97"/>
        <end position="118"/>
    </location>
</feature>